<gene>
    <name evidence="4" type="ORF">OG442_35205</name>
</gene>
<keyword evidence="2" id="KW-1133">Transmembrane helix</keyword>
<feature type="transmembrane region" description="Helical" evidence="2">
    <location>
        <begin position="52"/>
        <end position="72"/>
    </location>
</feature>
<feature type="region of interest" description="Disordered" evidence="1">
    <location>
        <begin position="158"/>
        <end position="183"/>
    </location>
</feature>
<protein>
    <submittedName>
        <fullName evidence="4">PH domain-containing protein</fullName>
    </submittedName>
</protein>
<dbReference type="Proteomes" id="UP001432209">
    <property type="component" value="Chromosome"/>
</dbReference>
<feature type="compositionally biased region" description="Low complexity" evidence="1">
    <location>
        <begin position="158"/>
        <end position="171"/>
    </location>
</feature>
<reference evidence="4" key="1">
    <citation type="submission" date="2022-10" db="EMBL/GenBank/DDBJ databases">
        <title>The complete genomes of actinobacterial strains from the NBC collection.</title>
        <authorList>
            <person name="Joergensen T.S."/>
            <person name="Alvarez Arevalo M."/>
            <person name="Sterndorff E.B."/>
            <person name="Faurdal D."/>
            <person name="Vuksanovic O."/>
            <person name="Mourched A.-S."/>
            <person name="Charusanti P."/>
            <person name="Shaw S."/>
            <person name="Blin K."/>
            <person name="Weber T."/>
        </authorList>
    </citation>
    <scope>NUCLEOTIDE SEQUENCE</scope>
    <source>
        <strain evidence="4">NBC_01432</strain>
    </source>
</reference>
<proteinExistence type="predicted"/>
<name>A0ABZ2ACD8_STRNV</name>
<evidence type="ECO:0000256" key="2">
    <source>
        <dbReference type="SAM" id="Phobius"/>
    </source>
</evidence>
<feature type="domain" description="Low molecular weight protein antigen 6 PH" evidence="3">
    <location>
        <begin position="74"/>
        <end position="144"/>
    </location>
</feature>
<accession>A0ABZ2ACD8</accession>
<evidence type="ECO:0000313" key="4">
    <source>
        <dbReference type="EMBL" id="WUX56355.1"/>
    </source>
</evidence>
<dbReference type="EMBL" id="CP109495">
    <property type="protein sequence ID" value="WUX56355.1"/>
    <property type="molecule type" value="Genomic_DNA"/>
</dbReference>
<sequence length="183" mass="19299">MTVPAARPALPDPPALPVTFRPNGTRAVLLSVGALMLVVITAMSVTLEKLNAGERVSFIFVALLFFGVLCLLSRPKVVADDTGVTVVNLTRVRRLEWPEILRVNLRVGDPWVFLDLSDGTSLPVLGIQPGIAKQKAVRDARALRALVESRGIGTDAATDAATDTATDAATDSTKDSATDNGPA</sequence>
<dbReference type="RefSeq" id="WP_329080920.1">
    <property type="nucleotide sequence ID" value="NZ_CP109389.1"/>
</dbReference>
<keyword evidence="2" id="KW-0472">Membrane</keyword>
<dbReference type="Pfam" id="PF10756">
    <property type="entry name" value="bPH_6"/>
    <property type="match status" value="1"/>
</dbReference>
<feature type="transmembrane region" description="Helical" evidence="2">
    <location>
        <begin position="27"/>
        <end position="46"/>
    </location>
</feature>
<keyword evidence="5" id="KW-1185">Reference proteome</keyword>
<keyword evidence="2" id="KW-0812">Transmembrane</keyword>
<evidence type="ECO:0000313" key="5">
    <source>
        <dbReference type="Proteomes" id="UP001432209"/>
    </source>
</evidence>
<evidence type="ECO:0000259" key="3">
    <source>
        <dbReference type="Pfam" id="PF10756"/>
    </source>
</evidence>
<evidence type="ECO:0000256" key="1">
    <source>
        <dbReference type="SAM" id="MobiDB-lite"/>
    </source>
</evidence>
<organism evidence="4 5">
    <name type="scientific">Streptomyces niveus</name>
    <name type="common">Streptomyces spheroides</name>
    <dbReference type="NCBI Taxonomy" id="193462"/>
    <lineage>
        <taxon>Bacteria</taxon>
        <taxon>Bacillati</taxon>
        <taxon>Actinomycetota</taxon>
        <taxon>Actinomycetes</taxon>
        <taxon>Kitasatosporales</taxon>
        <taxon>Streptomycetaceae</taxon>
        <taxon>Streptomyces</taxon>
    </lineage>
</organism>
<dbReference type="InterPro" id="IPR019692">
    <property type="entry name" value="CFP-6_PH"/>
</dbReference>